<comment type="catalytic activity">
    <reaction evidence="7 10 11">
        <text>4-methyl-5-(2-phosphooxyethyl)-thiazole + 4-amino-2-methyl-5-(diphosphooxymethyl)pyrimidine + H(+) = thiamine phosphate + diphosphate</text>
        <dbReference type="Rhea" id="RHEA:22328"/>
        <dbReference type="ChEBI" id="CHEBI:15378"/>
        <dbReference type="ChEBI" id="CHEBI:33019"/>
        <dbReference type="ChEBI" id="CHEBI:37575"/>
        <dbReference type="ChEBI" id="CHEBI:57841"/>
        <dbReference type="ChEBI" id="CHEBI:58296"/>
        <dbReference type="EC" id="2.5.1.3"/>
    </reaction>
</comment>
<evidence type="ECO:0000313" key="15">
    <source>
        <dbReference type="Proteomes" id="UP000254161"/>
    </source>
</evidence>
<dbReference type="UniPathway" id="UPA00060">
    <property type="reaction ID" value="UER00141"/>
</dbReference>
<dbReference type="FunFam" id="3.20.20.70:FF:000096">
    <property type="entry name" value="Thiamine-phosphate synthase"/>
    <property type="match status" value="1"/>
</dbReference>
<evidence type="ECO:0000256" key="12">
    <source>
        <dbReference type="RuleBase" id="RU004253"/>
    </source>
</evidence>
<dbReference type="GO" id="GO:0004789">
    <property type="term" value="F:thiamine-phosphate diphosphorylase activity"/>
    <property type="evidence" value="ECO:0007669"/>
    <property type="project" value="UniProtKB-UniRule"/>
</dbReference>
<comment type="caution">
    <text evidence="10">Lacks conserved residue(s) required for the propagation of feature annotation.</text>
</comment>
<evidence type="ECO:0000256" key="2">
    <source>
        <dbReference type="ARBA" id="ARBA00005165"/>
    </source>
</evidence>
<feature type="binding site" evidence="10">
    <location>
        <position position="160"/>
    </location>
    <ligand>
        <name>2-[(2R,5Z)-2-carboxy-4-methylthiazol-5(2H)-ylidene]ethyl phosphate</name>
        <dbReference type="ChEBI" id="CHEBI:62899"/>
    </ligand>
</feature>
<evidence type="ECO:0000256" key="4">
    <source>
        <dbReference type="ARBA" id="ARBA00022723"/>
    </source>
</evidence>
<protein>
    <recommendedName>
        <fullName evidence="10">Thiamine-phosphate synthase</fullName>
        <shortName evidence="10">TP synthase</shortName>
        <shortName evidence="10">TPS</shortName>
        <ecNumber evidence="10">2.5.1.3</ecNumber>
    </recommendedName>
    <alternativeName>
        <fullName evidence="10">Thiamine-phosphate pyrophosphorylase</fullName>
        <shortName evidence="10">TMP pyrophosphorylase</shortName>
        <shortName evidence="10">TMP-PPase</shortName>
    </alternativeName>
</protein>
<dbReference type="InterPro" id="IPR036206">
    <property type="entry name" value="ThiamineP_synth_sf"/>
</dbReference>
<accession>A0A381EIZ0</accession>
<comment type="function">
    <text evidence="1 10">Condenses 4-methyl-5-(beta-hydroxyethyl)thiazole monophosphate (THZ-P) and 2-methyl-4-amino-5-hydroxymethyl pyrimidine pyrophosphate (HMP-PP) to form thiamine monophosphate (TMP).</text>
</comment>
<evidence type="ECO:0000256" key="9">
    <source>
        <dbReference type="ARBA" id="ARBA00047883"/>
    </source>
</evidence>
<evidence type="ECO:0000256" key="5">
    <source>
        <dbReference type="ARBA" id="ARBA00022842"/>
    </source>
</evidence>
<dbReference type="SUPFAM" id="SSF51391">
    <property type="entry name" value="Thiamin phosphate synthase"/>
    <property type="match status" value="1"/>
</dbReference>
<feature type="binding site" evidence="10">
    <location>
        <position position="107"/>
    </location>
    <ligand>
        <name>4-amino-2-methyl-5-(diphosphooxymethyl)pyrimidine</name>
        <dbReference type="ChEBI" id="CHEBI:57841"/>
    </ligand>
</feature>
<comment type="similarity">
    <text evidence="10 11">Belongs to the thiamine-phosphate synthase family.</text>
</comment>
<dbReference type="InterPro" id="IPR022998">
    <property type="entry name" value="ThiamineP_synth_TenI"/>
</dbReference>
<comment type="pathway">
    <text evidence="2 10 12">Cofactor biosynthesis; thiamine diphosphate biosynthesis; thiamine phosphate from 4-amino-2-methyl-5-diphosphomethylpyrimidine and 4-methyl-5-(2-phosphoethyl)-thiazole: step 1/1.</text>
</comment>
<sequence>MLDLSLYLVASRGNLNDEKFLNVLESAIKGGVSLIQLREKNLNARDFFTLGLKAQKLCQKHQIPLIINDRIDLALALNADGVHLGQDDLPLQIARKILGKDKIIGLSLKSLKQLEGIEGADYLGCGAIKKTPTKESSVLSLELLSQICQNSSLPVVAIGGIDEAVIKDLRDIKLGGVAVVRAIMNAKNPYQAAKTLKKAVCENLSLK</sequence>
<dbReference type="EMBL" id="UFUZ01000001">
    <property type="protein sequence ID" value="SUX26900.1"/>
    <property type="molecule type" value="Genomic_DNA"/>
</dbReference>
<evidence type="ECO:0000256" key="1">
    <source>
        <dbReference type="ARBA" id="ARBA00003814"/>
    </source>
</evidence>
<feature type="binding site" evidence="10">
    <location>
        <position position="88"/>
    </location>
    <ligand>
        <name>Mg(2+)</name>
        <dbReference type="ChEBI" id="CHEBI:18420"/>
    </ligand>
</feature>
<dbReference type="GO" id="GO:0009228">
    <property type="term" value="P:thiamine biosynthetic process"/>
    <property type="evidence" value="ECO:0007669"/>
    <property type="project" value="UniProtKB-KW"/>
</dbReference>
<comment type="catalytic activity">
    <reaction evidence="8 10 11">
        <text>2-(2-carboxy-4-methylthiazol-5-yl)ethyl phosphate + 4-amino-2-methyl-5-(diphosphooxymethyl)pyrimidine + 2 H(+) = thiamine phosphate + CO2 + diphosphate</text>
        <dbReference type="Rhea" id="RHEA:47848"/>
        <dbReference type="ChEBI" id="CHEBI:15378"/>
        <dbReference type="ChEBI" id="CHEBI:16526"/>
        <dbReference type="ChEBI" id="CHEBI:33019"/>
        <dbReference type="ChEBI" id="CHEBI:37575"/>
        <dbReference type="ChEBI" id="CHEBI:57841"/>
        <dbReference type="ChEBI" id="CHEBI:62890"/>
        <dbReference type="EC" id="2.5.1.3"/>
    </reaction>
</comment>
<evidence type="ECO:0000256" key="11">
    <source>
        <dbReference type="RuleBase" id="RU003826"/>
    </source>
</evidence>
<feature type="binding site" evidence="10">
    <location>
        <position position="69"/>
    </location>
    <ligand>
        <name>Mg(2+)</name>
        <dbReference type="ChEBI" id="CHEBI:18420"/>
    </ligand>
</feature>
<evidence type="ECO:0000259" key="13">
    <source>
        <dbReference type="Pfam" id="PF02581"/>
    </source>
</evidence>
<evidence type="ECO:0000313" key="14">
    <source>
        <dbReference type="EMBL" id="SUX26900.1"/>
    </source>
</evidence>
<evidence type="ECO:0000256" key="8">
    <source>
        <dbReference type="ARBA" id="ARBA00047851"/>
    </source>
</evidence>
<dbReference type="Proteomes" id="UP000254161">
    <property type="component" value="Unassembled WGS sequence"/>
</dbReference>
<evidence type="ECO:0000256" key="10">
    <source>
        <dbReference type="HAMAP-Rule" id="MF_00097"/>
    </source>
</evidence>
<dbReference type="GO" id="GO:0009229">
    <property type="term" value="P:thiamine diphosphate biosynthetic process"/>
    <property type="evidence" value="ECO:0007669"/>
    <property type="project" value="UniProtKB-UniRule"/>
</dbReference>
<feature type="binding site" evidence="10">
    <location>
        <position position="134"/>
    </location>
    <ligand>
        <name>4-amino-2-methyl-5-(diphosphooxymethyl)pyrimidine</name>
        <dbReference type="ChEBI" id="CHEBI:57841"/>
    </ligand>
</feature>
<dbReference type="RefSeq" id="WP_115630195.1">
    <property type="nucleotide sequence ID" value="NZ_JANKIR010000001.1"/>
</dbReference>
<name>A0A381EIZ0_CAMUP</name>
<reference evidence="14 15" key="1">
    <citation type="submission" date="2018-06" db="EMBL/GenBank/DDBJ databases">
        <authorList>
            <consortium name="Pathogen Informatics"/>
            <person name="Doyle S."/>
        </authorList>
    </citation>
    <scope>NUCLEOTIDE SEQUENCE [LARGE SCALE GENOMIC DNA]</scope>
    <source>
        <strain evidence="14 15">NCTC12264</strain>
    </source>
</reference>
<dbReference type="AlphaFoldDB" id="A0A381EIZ0"/>
<dbReference type="GO" id="GO:0005737">
    <property type="term" value="C:cytoplasm"/>
    <property type="evidence" value="ECO:0007669"/>
    <property type="project" value="TreeGrafter"/>
</dbReference>
<comment type="catalytic activity">
    <reaction evidence="9 10 11">
        <text>2-[(2R,5Z)-2-carboxy-4-methylthiazol-5(2H)-ylidene]ethyl phosphate + 4-amino-2-methyl-5-(diphosphooxymethyl)pyrimidine + 2 H(+) = thiamine phosphate + CO2 + diphosphate</text>
        <dbReference type="Rhea" id="RHEA:47844"/>
        <dbReference type="ChEBI" id="CHEBI:15378"/>
        <dbReference type="ChEBI" id="CHEBI:16526"/>
        <dbReference type="ChEBI" id="CHEBI:33019"/>
        <dbReference type="ChEBI" id="CHEBI:37575"/>
        <dbReference type="ChEBI" id="CHEBI:57841"/>
        <dbReference type="ChEBI" id="CHEBI:62899"/>
        <dbReference type="EC" id="2.5.1.3"/>
    </reaction>
</comment>
<evidence type="ECO:0000256" key="6">
    <source>
        <dbReference type="ARBA" id="ARBA00022977"/>
    </source>
</evidence>
<evidence type="ECO:0000256" key="7">
    <source>
        <dbReference type="ARBA" id="ARBA00047334"/>
    </source>
</evidence>
<gene>
    <name evidence="10 14" type="primary">thiE</name>
    <name evidence="14" type="ORF">NCTC12264_01135</name>
</gene>
<evidence type="ECO:0000256" key="3">
    <source>
        <dbReference type="ARBA" id="ARBA00022679"/>
    </source>
</evidence>
<dbReference type="NCBIfam" id="TIGR00693">
    <property type="entry name" value="thiE"/>
    <property type="match status" value="1"/>
</dbReference>
<dbReference type="GO" id="GO:0000287">
    <property type="term" value="F:magnesium ion binding"/>
    <property type="evidence" value="ECO:0007669"/>
    <property type="project" value="UniProtKB-UniRule"/>
</dbReference>
<feature type="binding site" evidence="10">
    <location>
        <begin position="131"/>
        <end position="133"/>
    </location>
    <ligand>
        <name>2-[(2R,5Z)-2-carboxy-4-methylthiazol-5(2H)-ylidene]ethyl phosphate</name>
        <dbReference type="ChEBI" id="CHEBI:62899"/>
    </ligand>
</feature>
<dbReference type="Gene3D" id="3.20.20.70">
    <property type="entry name" value="Aldolase class I"/>
    <property type="match status" value="1"/>
</dbReference>
<keyword evidence="5 10" id="KW-0460">Magnesium</keyword>
<feature type="binding site" evidence="10">
    <location>
        <position position="68"/>
    </location>
    <ligand>
        <name>4-amino-2-methyl-5-(diphosphooxymethyl)pyrimidine</name>
        <dbReference type="ChEBI" id="CHEBI:57841"/>
    </ligand>
</feature>
<dbReference type="CDD" id="cd00564">
    <property type="entry name" value="TMP_TenI"/>
    <property type="match status" value="1"/>
</dbReference>
<dbReference type="PANTHER" id="PTHR20857">
    <property type="entry name" value="THIAMINE-PHOSPHATE PYROPHOSPHORYLASE"/>
    <property type="match status" value="1"/>
</dbReference>
<dbReference type="InterPro" id="IPR034291">
    <property type="entry name" value="TMP_synthase"/>
</dbReference>
<keyword evidence="6 10" id="KW-0784">Thiamine biosynthesis</keyword>
<keyword evidence="4 10" id="KW-0479">Metal-binding</keyword>
<feature type="binding site" evidence="10">
    <location>
        <begin position="36"/>
        <end position="40"/>
    </location>
    <ligand>
        <name>4-amino-2-methyl-5-(diphosphooxymethyl)pyrimidine</name>
        <dbReference type="ChEBI" id="CHEBI:57841"/>
    </ligand>
</feature>
<feature type="domain" description="Thiamine phosphate synthase/TenI" evidence="13">
    <location>
        <begin position="6"/>
        <end position="183"/>
    </location>
</feature>
<keyword evidence="3 10" id="KW-0808">Transferase</keyword>
<dbReference type="HAMAP" id="MF_00097">
    <property type="entry name" value="TMP_synthase"/>
    <property type="match status" value="1"/>
</dbReference>
<dbReference type="PANTHER" id="PTHR20857:SF23">
    <property type="entry name" value="THIAMINE BIOSYNTHETIC BIFUNCTIONAL ENZYME"/>
    <property type="match status" value="1"/>
</dbReference>
<dbReference type="InterPro" id="IPR013785">
    <property type="entry name" value="Aldolase_TIM"/>
</dbReference>
<comment type="cofactor">
    <cofactor evidence="10">
        <name>Mg(2+)</name>
        <dbReference type="ChEBI" id="CHEBI:18420"/>
    </cofactor>
    <text evidence="10">Binds 1 Mg(2+) ion per subunit.</text>
</comment>
<dbReference type="EC" id="2.5.1.3" evidence="10"/>
<proteinExistence type="inferred from homology"/>
<organism evidence="14 15">
    <name type="scientific">Campylobacter upsaliensis</name>
    <dbReference type="NCBI Taxonomy" id="28080"/>
    <lineage>
        <taxon>Bacteria</taxon>
        <taxon>Pseudomonadati</taxon>
        <taxon>Campylobacterota</taxon>
        <taxon>Epsilonproteobacteria</taxon>
        <taxon>Campylobacterales</taxon>
        <taxon>Campylobacteraceae</taxon>
        <taxon>Campylobacter</taxon>
    </lineage>
</organism>
<dbReference type="Pfam" id="PF02581">
    <property type="entry name" value="TMP-TENI"/>
    <property type="match status" value="1"/>
</dbReference>